<gene>
    <name evidence="2" type="ORF">CVM73_22540</name>
</gene>
<dbReference type="Proteomes" id="UP000231194">
    <property type="component" value="Unassembled WGS sequence"/>
</dbReference>
<dbReference type="SUPFAM" id="SSF81301">
    <property type="entry name" value="Nucleotidyltransferase"/>
    <property type="match status" value="1"/>
</dbReference>
<comment type="caution">
    <text evidence="2">The sequence shown here is derived from an EMBL/GenBank/DDBJ whole genome shotgun (WGS) entry which is preliminary data.</text>
</comment>
<dbReference type="RefSeq" id="WP_100234027.1">
    <property type="nucleotide sequence ID" value="NZ_PGVG01000019.1"/>
</dbReference>
<dbReference type="CDD" id="cd05403">
    <property type="entry name" value="NT_KNTase_like"/>
    <property type="match status" value="1"/>
</dbReference>
<dbReference type="EMBL" id="PGVG01000019">
    <property type="protein sequence ID" value="PJG53144.1"/>
    <property type="molecule type" value="Genomic_DNA"/>
</dbReference>
<reference evidence="2 3" key="1">
    <citation type="submission" date="2017-11" db="EMBL/GenBank/DDBJ databases">
        <title>Bradyrhizobium forestalis sp. nov., an efficient nitrogen-fixing bacterium isolated from nodules of forest legume species in the Amazon.</title>
        <authorList>
            <person name="Costa E.M."/>
            <person name="Guimaraes A."/>
            <person name="Carvalho T.S."/>
            <person name="Rodrigues T.L."/>
            <person name="Ribeiro P.R.A."/>
            <person name="Lebbe L."/>
            <person name="Willems A."/>
            <person name="Moreira F.M.S."/>
        </authorList>
    </citation>
    <scope>NUCLEOTIDE SEQUENCE [LARGE SCALE GENOMIC DNA]</scope>
    <source>
        <strain evidence="2 3">INPA54B</strain>
    </source>
</reference>
<keyword evidence="3" id="KW-1185">Reference proteome</keyword>
<evidence type="ECO:0000259" key="1">
    <source>
        <dbReference type="Pfam" id="PF18765"/>
    </source>
</evidence>
<dbReference type="Pfam" id="PF18765">
    <property type="entry name" value="Polbeta"/>
    <property type="match status" value="1"/>
</dbReference>
<name>A0A2M8R5P5_9BRAD</name>
<proteinExistence type="predicted"/>
<evidence type="ECO:0000313" key="3">
    <source>
        <dbReference type="Proteomes" id="UP000231194"/>
    </source>
</evidence>
<evidence type="ECO:0000313" key="2">
    <source>
        <dbReference type="EMBL" id="PJG53144.1"/>
    </source>
</evidence>
<dbReference type="Gene3D" id="3.30.460.10">
    <property type="entry name" value="Beta Polymerase, domain 2"/>
    <property type="match status" value="1"/>
</dbReference>
<dbReference type="AlphaFoldDB" id="A0A2M8R5P5"/>
<dbReference type="InterPro" id="IPR043519">
    <property type="entry name" value="NT_sf"/>
</dbReference>
<feature type="domain" description="Polymerase beta nucleotidyltransferase" evidence="1">
    <location>
        <begin position="10"/>
        <end position="67"/>
    </location>
</feature>
<dbReference type="InterPro" id="IPR041633">
    <property type="entry name" value="Polbeta"/>
</dbReference>
<sequence length="88" mass="9118">MPHDPLLTRLKSVLADVPGVQAVVLGGSRARGSAHAASDYDIGLYYKTAIPLDTERVLAAAKDIADDPAATAVTPLGGAVRPNLATRR</sequence>
<organism evidence="2 3">
    <name type="scientific">Bradyrhizobium forestalis</name>
    <dbReference type="NCBI Taxonomy" id="1419263"/>
    <lineage>
        <taxon>Bacteria</taxon>
        <taxon>Pseudomonadati</taxon>
        <taxon>Pseudomonadota</taxon>
        <taxon>Alphaproteobacteria</taxon>
        <taxon>Hyphomicrobiales</taxon>
        <taxon>Nitrobacteraceae</taxon>
        <taxon>Bradyrhizobium</taxon>
    </lineage>
</organism>
<accession>A0A2M8R5P5</accession>
<protein>
    <recommendedName>
        <fullName evidence="1">Polymerase beta nucleotidyltransferase domain-containing protein</fullName>
    </recommendedName>
</protein>